<dbReference type="InterPro" id="IPR001680">
    <property type="entry name" value="WD40_rpt"/>
</dbReference>
<dbReference type="InterPro" id="IPR052254">
    <property type="entry name" value="CUL4-DDB1_E3_ligase_receptor"/>
</dbReference>
<evidence type="ECO:0000256" key="3">
    <source>
        <dbReference type="PROSITE-ProRule" id="PRU00221"/>
    </source>
</evidence>
<name>A0A4S4MT10_9APHY</name>
<evidence type="ECO:0000313" key="4">
    <source>
        <dbReference type="EMBL" id="THH28331.1"/>
    </source>
</evidence>
<evidence type="ECO:0000256" key="2">
    <source>
        <dbReference type="ARBA" id="ARBA00022737"/>
    </source>
</evidence>
<keyword evidence="5" id="KW-1185">Reference proteome</keyword>
<feature type="repeat" description="WD" evidence="3">
    <location>
        <begin position="297"/>
        <end position="328"/>
    </location>
</feature>
<protein>
    <submittedName>
        <fullName evidence="4">Uncharacterized protein</fullName>
    </submittedName>
</protein>
<proteinExistence type="predicted"/>
<organism evidence="4 5">
    <name type="scientific">Antrodiella citrinella</name>
    <dbReference type="NCBI Taxonomy" id="2447956"/>
    <lineage>
        <taxon>Eukaryota</taxon>
        <taxon>Fungi</taxon>
        <taxon>Dikarya</taxon>
        <taxon>Basidiomycota</taxon>
        <taxon>Agaricomycotina</taxon>
        <taxon>Agaricomycetes</taxon>
        <taxon>Polyporales</taxon>
        <taxon>Steccherinaceae</taxon>
        <taxon>Antrodiella</taxon>
    </lineage>
</organism>
<dbReference type="InterPro" id="IPR015943">
    <property type="entry name" value="WD40/YVTN_repeat-like_dom_sf"/>
</dbReference>
<gene>
    <name evidence="4" type="ORF">EUX98_g5864</name>
</gene>
<keyword evidence="2" id="KW-0677">Repeat</keyword>
<evidence type="ECO:0000256" key="1">
    <source>
        <dbReference type="ARBA" id="ARBA00022574"/>
    </source>
</evidence>
<accession>A0A4S4MT10</accession>
<dbReference type="EMBL" id="SGPM01000186">
    <property type="protein sequence ID" value="THH28331.1"/>
    <property type="molecule type" value="Genomic_DNA"/>
</dbReference>
<dbReference type="SMART" id="SM00320">
    <property type="entry name" value="WD40"/>
    <property type="match status" value="2"/>
</dbReference>
<dbReference type="Gene3D" id="2.130.10.10">
    <property type="entry name" value="YVTN repeat-like/Quinoprotein amine dehydrogenase"/>
    <property type="match status" value="1"/>
</dbReference>
<dbReference type="SUPFAM" id="SSF50978">
    <property type="entry name" value="WD40 repeat-like"/>
    <property type="match status" value="1"/>
</dbReference>
<dbReference type="GO" id="GO:0080008">
    <property type="term" value="C:Cul4-RING E3 ubiquitin ligase complex"/>
    <property type="evidence" value="ECO:0007669"/>
    <property type="project" value="TreeGrafter"/>
</dbReference>
<dbReference type="PROSITE" id="PS50082">
    <property type="entry name" value="WD_REPEATS_2"/>
    <property type="match status" value="1"/>
</dbReference>
<dbReference type="AlphaFoldDB" id="A0A4S4MT10"/>
<keyword evidence="1 3" id="KW-0853">WD repeat</keyword>
<evidence type="ECO:0000313" key="5">
    <source>
        <dbReference type="Proteomes" id="UP000308730"/>
    </source>
</evidence>
<dbReference type="Proteomes" id="UP000308730">
    <property type="component" value="Unassembled WGS sequence"/>
</dbReference>
<reference evidence="4 5" key="1">
    <citation type="submission" date="2019-02" db="EMBL/GenBank/DDBJ databases">
        <title>Genome sequencing of the rare red list fungi Antrodiella citrinella (Flaviporus citrinellus).</title>
        <authorList>
            <person name="Buettner E."/>
            <person name="Kellner H."/>
        </authorList>
    </citation>
    <scope>NUCLEOTIDE SEQUENCE [LARGE SCALE GENOMIC DNA]</scope>
    <source>
        <strain evidence="4 5">DSM 108506</strain>
    </source>
</reference>
<dbReference type="PANTHER" id="PTHR44472">
    <property type="entry name" value="DDB1- AND CUL4-ASSOCIATED FACTOR 4-RELATED"/>
    <property type="match status" value="1"/>
</dbReference>
<comment type="caution">
    <text evidence="4">The sequence shown here is derived from an EMBL/GenBank/DDBJ whole genome shotgun (WGS) entry which is preliminary data.</text>
</comment>
<dbReference type="OrthoDB" id="128867at2759"/>
<dbReference type="PANTHER" id="PTHR44472:SF1">
    <property type="entry name" value="DDB1 AND CUL4 ASSOCIATED FACTOR 4"/>
    <property type="match status" value="1"/>
</dbReference>
<dbReference type="Pfam" id="PF23761">
    <property type="entry name" value="Beta-prop_DCAF4"/>
    <property type="match status" value="1"/>
</dbReference>
<sequence>MEVDEEGSVRQVKPPQRLLKTGGSMWDPVSRLRSSVRYADISRVKHDLLNSSVASTSHSSSLEVNNQAYSALSSFAVRSSQYICRLDAPDVNLFRISILISDNVAASLYGRAGDERRHEFKVAVSFGPQCQFSVQRFIPGEVDVWSMSRVMNKSCYDVRAAHLDGSSLLLGAASKGILLSDVGSVGGKNLQFLNTGSDVLSVYQHDRFAYTGCRNGSIFCFDKRLDMKESKGCGLFSGRFTQSNASITHLSVMNEWEMLVSTIRGDLEVLDLRFGRNGTPVMKMHGHVNSYRQKLGLAVSPCKSFLVAAGSDHKIRAWSLRTGEPITTPDIHAPTTAPPFSFSFPSPSRQTPNTFLPCVLADRPRPALFADPFPGDVVEMQITSGGVEMSEDAGAGAEGWEREEKERNREMCLWVASGATVYRYWLSRKGLVA</sequence>
<dbReference type="InterPro" id="IPR036322">
    <property type="entry name" value="WD40_repeat_dom_sf"/>
</dbReference>